<reference evidence="2 3" key="1">
    <citation type="journal article" date="2011" name="J. Bacteriol.">
        <title>Draft genome sequence of the marine bacterium Streptomyces griseoaurantiacus M045, which produces novel manumycin-type antibiotics with a pABA core component.</title>
        <authorList>
            <person name="Li F."/>
            <person name="Jiang P."/>
            <person name="Zheng H."/>
            <person name="Wang S."/>
            <person name="Zhao G."/>
            <person name="Qin S."/>
            <person name="Liu Z."/>
        </authorList>
    </citation>
    <scope>NUCLEOTIDE SEQUENCE [LARGE SCALE GENOMIC DNA]</scope>
    <source>
        <strain evidence="2 3">M045</strain>
    </source>
</reference>
<organism evidence="2 3">
    <name type="scientific">Streptomyces griseoaurantiacus M045</name>
    <dbReference type="NCBI Taxonomy" id="996637"/>
    <lineage>
        <taxon>Bacteria</taxon>
        <taxon>Bacillati</taxon>
        <taxon>Actinomycetota</taxon>
        <taxon>Actinomycetes</taxon>
        <taxon>Kitasatosporales</taxon>
        <taxon>Streptomycetaceae</taxon>
        <taxon>Streptomyces</taxon>
        <taxon>Streptomyces aurantiacus group</taxon>
    </lineage>
</organism>
<dbReference type="Proteomes" id="UP000003022">
    <property type="component" value="Unassembled WGS sequence"/>
</dbReference>
<sequence length="740" mass="81136">MPEGKGPISPLFERLLTMGFAHMAPGRPVAVLTTTSEEDQPRFELPSSWRAAQGASRQELSVSATRLLAQGPLLLVPPWQRHTGTGGRAKRNASHFAYDEVLGACRPANADSVLVVLTPAELWTSESPRAAQLRATLADHWDTLAVLYGTGVIPQIHQSVIVAAAFLKARQTSRPPMKIFRVPHTDEGASVEKDFEVLLQRGGGSTRWGYVVRQLPPTEESLDFDRHHPDVVLQRADLAGFGSLTTLGELYEAIPRINMAADSQWISTEEQPGAVRLLGGRDVLRGGSIALPADESYWVKAPPGCLLQSGDLIVREIHGWNDPPGLIVAEVTEQDLPAAPAHTTIALRPRATTTPQQIRLVAQFLRTPLADRLVGRSSVHITMKRMLGLPVPQPDDVLTAALDDLDAARHRLETWRNDAETLLESAFTSKTAMQARDRIVAQGRGLRLRVEAATLLDDLGHTVRTRFPYPVAYRWRESEARISAGDQQAAYSAVLEAAEILLCYSALLALALAWEAGIPLGSTTAIKEKLLSGRSGPGFGDWVAVLEEAAGSRKLRALPHQHPIHGIRSLLAGEEAADARQRLSIRRNDDAHLRRLDPIDLPPAVTEAFADLTLLIERSRFLADLPLVHVTAIQWDSLAQTAQVHYRELMGDHPVVPTKTATLPRNDLEVGSLYLWDSMHDLHLLRPFLTGLVCRVCRTWSTFHADLVPRDRVLLKSLEHGHVHPQPADTASALATVGLL</sequence>
<evidence type="ECO:0000256" key="1">
    <source>
        <dbReference type="SAM" id="Coils"/>
    </source>
</evidence>
<feature type="coiled-coil region" evidence="1">
    <location>
        <begin position="398"/>
        <end position="425"/>
    </location>
</feature>
<accession>F3NE54</accession>
<evidence type="ECO:0000313" key="2">
    <source>
        <dbReference type="EMBL" id="EGG48324.1"/>
    </source>
</evidence>
<keyword evidence="3" id="KW-1185">Reference proteome</keyword>
<comment type="caution">
    <text evidence="2">The sequence shown here is derived from an EMBL/GenBank/DDBJ whole genome shotgun (WGS) entry which is preliminary data.</text>
</comment>
<gene>
    <name evidence="2" type="ORF">SGM_1418</name>
</gene>
<evidence type="ECO:0000313" key="3">
    <source>
        <dbReference type="Proteomes" id="UP000003022"/>
    </source>
</evidence>
<dbReference type="STRING" id="996637.SGM_1418"/>
<dbReference type="AlphaFoldDB" id="F3NE54"/>
<dbReference type="RefSeq" id="WP_006139017.1">
    <property type="nucleotide sequence ID" value="NZ_AEYX01000025.1"/>
</dbReference>
<name>F3NE54_9ACTN</name>
<protein>
    <submittedName>
        <fullName evidence="2">Uncharacterized protein</fullName>
    </submittedName>
</protein>
<keyword evidence="1" id="KW-0175">Coiled coil</keyword>
<proteinExistence type="predicted"/>
<dbReference type="EMBL" id="AEYX01000025">
    <property type="protein sequence ID" value="EGG48324.1"/>
    <property type="molecule type" value="Genomic_DNA"/>
</dbReference>
<dbReference type="eggNOG" id="ENOG5033QQ8">
    <property type="taxonomic scope" value="Bacteria"/>
</dbReference>